<organism evidence="7 8">
    <name type="scientific">Enterococcus hirae</name>
    <dbReference type="NCBI Taxonomy" id="1354"/>
    <lineage>
        <taxon>Bacteria</taxon>
        <taxon>Bacillati</taxon>
        <taxon>Bacillota</taxon>
        <taxon>Bacilli</taxon>
        <taxon>Lactobacillales</taxon>
        <taxon>Enterococcaceae</taxon>
        <taxon>Enterococcus</taxon>
    </lineage>
</organism>
<reference evidence="7 8" key="1">
    <citation type="submission" date="2019-05" db="EMBL/GenBank/DDBJ databases">
        <authorList>
            <consortium name="Pathogen Informatics"/>
        </authorList>
    </citation>
    <scope>NUCLEOTIDE SEQUENCE [LARGE SCALE GENOMIC DNA]</scope>
    <source>
        <strain evidence="7 8">NCTC12204</strain>
    </source>
</reference>
<dbReference type="Pfam" id="PF02782">
    <property type="entry name" value="FGGY_C"/>
    <property type="match status" value="1"/>
</dbReference>
<dbReference type="AlphaFoldDB" id="A0A7Z9AXN9"/>
<dbReference type="Proteomes" id="UP000352698">
    <property type="component" value="Unassembled WGS sequence"/>
</dbReference>
<comment type="similarity">
    <text evidence="1 4">Belongs to the FGGY kinase family.</text>
</comment>
<dbReference type="InterPro" id="IPR050406">
    <property type="entry name" value="FGGY_Carb_Kinase"/>
</dbReference>
<evidence type="ECO:0000256" key="1">
    <source>
        <dbReference type="ARBA" id="ARBA00009156"/>
    </source>
</evidence>
<dbReference type="PANTHER" id="PTHR43095">
    <property type="entry name" value="SUGAR KINASE"/>
    <property type="match status" value="1"/>
</dbReference>
<dbReference type="InterPro" id="IPR018484">
    <property type="entry name" value="FGGY_N"/>
</dbReference>
<dbReference type="GO" id="GO:0004856">
    <property type="term" value="F:D-xylulokinase activity"/>
    <property type="evidence" value="ECO:0007669"/>
    <property type="project" value="UniProtKB-EC"/>
</dbReference>
<keyword evidence="2 4" id="KW-0808">Transferase</keyword>
<keyword evidence="3 4" id="KW-0418">Kinase</keyword>
<accession>A0A7Z9AXN9</accession>
<dbReference type="RefSeq" id="WP_010737233.1">
    <property type="nucleotide sequence ID" value="NZ_CABEEP010000001.1"/>
</dbReference>
<proteinExistence type="inferred from homology"/>
<evidence type="ECO:0000313" key="7">
    <source>
        <dbReference type="EMBL" id="VTQ70755.1"/>
    </source>
</evidence>
<dbReference type="PANTHER" id="PTHR43095:SF2">
    <property type="entry name" value="GLUCONOKINASE"/>
    <property type="match status" value="1"/>
</dbReference>
<evidence type="ECO:0000256" key="4">
    <source>
        <dbReference type="RuleBase" id="RU003733"/>
    </source>
</evidence>
<dbReference type="EMBL" id="CABEEP010000001">
    <property type="protein sequence ID" value="VTQ70755.1"/>
    <property type="molecule type" value="Genomic_DNA"/>
</dbReference>
<dbReference type="PIRSF" id="PIRSF000538">
    <property type="entry name" value="GlpK"/>
    <property type="match status" value="1"/>
</dbReference>
<dbReference type="InterPro" id="IPR018483">
    <property type="entry name" value="Carb_kinase_FGGY_CS"/>
</dbReference>
<dbReference type="InterPro" id="IPR043129">
    <property type="entry name" value="ATPase_NBD"/>
</dbReference>
<protein>
    <submittedName>
        <fullName evidence="7">Gluconate kinase</fullName>
        <ecNumber evidence="7">2.7.1.17</ecNumber>
    </submittedName>
</protein>
<evidence type="ECO:0000313" key="8">
    <source>
        <dbReference type="Proteomes" id="UP000352698"/>
    </source>
</evidence>
<dbReference type="InterPro" id="IPR018485">
    <property type="entry name" value="FGGY_C"/>
</dbReference>
<feature type="domain" description="Carbohydrate kinase FGGY N-terminal" evidence="5">
    <location>
        <begin position="4"/>
        <end position="246"/>
    </location>
</feature>
<dbReference type="CDD" id="cd07770">
    <property type="entry name" value="ASKHA_NBD_FGGY_GntK"/>
    <property type="match status" value="1"/>
</dbReference>
<dbReference type="InterPro" id="IPR000577">
    <property type="entry name" value="Carb_kinase_FGGY"/>
</dbReference>
<evidence type="ECO:0000259" key="5">
    <source>
        <dbReference type="Pfam" id="PF00370"/>
    </source>
</evidence>
<dbReference type="EC" id="2.7.1.17" evidence="7"/>
<evidence type="ECO:0000256" key="3">
    <source>
        <dbReference type="ARBA" id="ARBA00022777"/>
    </source>
</evidence>
<gene>
    <name evidence="7" type="primary">xylB</name>
    <name evidence="7" type="ORF">NCTC12204_02663</name>
</gene>
<feature type="domain" description="Carbohydrate kinase FGGY C-terminal" evidence="6">
    <location>
        <begin position="256"/>
        <end position="446"/>
    </location>
</feature>
<evidence type="ECO:0000259" key="6">
    <source>
        <dbReference type="Pfam" id="PF02782"/>
    </source>
</evidence>
<name>A0A7Z9AXN9_ENTHR</name>
<dbReference type="Pfam" id="PF00370">
    <property type="entry name" value="FGGY_N"/>
    <property type="match status" value="1"/>
</dbReference>
<dbReference type="Gene3D" id="3.30.420.40">
    <property type="match status" value="2"/>
</dbReference>
<evidence type="ECO:0000256" key="2">
    <source>
        <dbReference type="ARBA" id="ARBA00022679"/>
    </source>
</evidence>
<dbReference type="PROSITE" id="PS00445">
    <property type="entry name" value="FGGY_KINASES_2"/>
    <property type="match status" value="1"/>
</dbReference>
<sequence length="513" mass="56690">MKISIGVDIGTTQTKAVAFNEQAEVIASAYFLNPMIQEAPGMAEQDPELIFHGVCTVIKEVVKQLPKSTTIEVIAFSTAMHSLILLDDNKHPLTRMITWADNRAKTQAEKLKNSQLGFHFYQQTGTPIHPMTPLVKIHWLNETQPELTKQVAYYVSIKEYIFFRLFGQLVCDYSTASGTGYFDIHQFKWAEEALNYLSITQEQLPEVMPSTTILNGLSKEKQEILGSENDISFVLGGADGPLSNLGLGAFGEKIAALTVGTSGALRFITDKPQLHPEMETFCYVLDRTHWVVGGATSNGAGIFDWASQTLMQEVTQAAIDQGENPYDALFSAITFVPPGANGLLFQPYLLGERAPLWEAEASGSFLGLQRDHTEKEMMRAILEGICFNLKRILTGVCSEDQLTEIRATGGFSQSPVFRQLMADVLGYPLIFPAVSEASALGAVFLGWQSIGKITDLSEAIEKVQLASQVPVQQTVKETYQKIFPIFVETQKQVAATYQPLAHLRQTLSTMDEK</sequence>
<comment type="caution">
    <text evidence="7">The sequence shown here is derived from an EMBL/GenBank/DDBJ whole genome shotgun (WGS) entry which is preliminary data.</text>
</comment>
<dbReference type="SUPFAM" id="SSF53067">
    <property type="entry name" value="Actin-like ATPase domain"/>
    <property type="match status" value="2"/>
</dbReference>